<dbReference type="InterPro" id="IPR014804">
    <property type="entry name" value="Pet20-like"/>
</dbReference>
<feature type="region of interest" description="Disordered" evidence="3">
    <location>
        <begin position="199"/>
        <end position="222"/>
    </location>
</feature>
<reference evidence="4 5" key="1">
    <citation type="journal article" date="2007" name="Proc. Natl. Acad. Sci. U.S.A.">
        <title>Independent sorting-out of thousands of duplicated gene pairs in two yeast species descended from a whole-genome duplication.</title>
        <authorList>
            <person name="Scannell D.R."/>
            <person name="Frank A.C."/>
            <person name="Conant G.C."/>
            <person name="Byrne K.P."/>
            <person name="Woolfit M."/>
            <person name="Wolfe K.H."/>
        </authorList>
    </citation>
    <scope>NUCLEOTIDE SEQUENCE [LARGE SCALE GENOMIC DNA]</scope>
    <source>
        <strain evidence="5">ATCC 22028 / DSM 70294 / BCRC 21397 / CBS 2163 / NBRC 10782 / NRRL Y-8283 / UCD 57-17</strain>
    </source>
</reference>
<dbReference type="KEGG" id="vpo:Kpol_1013p9"/>
<dbReference type="Proteomes" id="UP000000267">
    <property type="component" value="Unassembled WGS sequence"/>
</dbReference>
<evidence type="ECO:0000256" key="1">
    <source>
        <dbReference type="ARBA" id="ARBA00004173"/>
    </source>
</evidence>
<dbReference type="GO" id="GO:0005739">
    <property type="term" value="C:mitochondrion"/>
    <property type="evidence" value="ECO:0007669"/>
    <property type="project" value="UniProtKB-SubCell"/>
</dbReference>
<keyword evidence="5" id="KW-1185">Reference proteome</keyword>
<dbReference type="InParanoid" id="A7TH57"/>
<organism evidence="5">
    <name type="scientific">Vanderwaltozyma polyspora (strain ATCC 22028 / DSM 70294 / BCRC 21397 / CBS 2163 / NBRC 10782 / NRRL Y-8283 / UCD 57-17)</name>
    <name type="common">Kluyveromyces polysporus</name>
    <dbReference type="NCBI Taxonomy" id="436907"/>
    <lineage>
        <taxon>Eukaryota</taxon>
        <taxon>Fungi</taxon>
        <taxon>Dikarya</taxon>
        <taxon>Ascomycota</taxon>
        <taxon>Saccharomycotina</taxon>
        <taxon>Saccharomycetes</taxon>
        <taxon>Saccharomycetales</taxon>
        <taxon>Saccharomycetaceae</taxon>
        <taxon>Vanderwaltozyma</taxon>
    </lineage>
</organism>
<dbReference type="FunCoup" id="A7TH57">
    <property type="interactions" value="39"/>
</dbReference>
<dbReference type="PhylomeDB" id="A7TH57"/>
<dbReference type="STRING" id="436907.A7TH57"/>
<name>A7TH57_VANPO</name>
<dbReference type="OMA" id="DPLPWIS"/>
<sequence>MLFGGGSRKVLFRTSRRDVFANYLNIRNQSSFTLTNSQILQQKQQVKQSKTENASSNSENDKGSCESVNDGVQGSTKLASDKPVSYHKKMGKTLSDESVFSGDNTKLDYSWLPKVPSTENLNHREIRTSALYSGYRPIYINSKGSGKNKLSGTMKNGVNSTFYEIAMKLENPSPWMSSATGMELYSEWDHVPLDVLKDLKPFHPPEETNSDPSNSDLESMNKLKNEVLAKERNKLINRTKGRKKPITRLLQLMKQFKKNND</sequence>
<evidence type="ECO:0000256" key="3">
    <source>
        <dbReference type="SAM" id="MobiDB-lite"/>
    </source>
</evidence>
<evidence type="ECO:0000313" key="5">
    <source>
        <dbReference type="Proteomes" id="UP000000267"/>
    </source>
</evidence>
<dbReference type="EMBL" id="DS480390">
    <property type="protein sequence ID" value="EDO18338.1"/>
    <property type="molecule type" value="Genomic_DNA"/>
</dbReference>
<dbReference type="GeneID" id="5546614"/>
<proteinExistence type="predicted"/>
<evidence type="ECO:0008006" key="6">
    <source>
        <dbReference type="Google" id="ProtNLM"/>
    </source>
</evidence>
<feature type="region of interest" description="Disordered" evidence="3">
    <location>
        <begin position="43"/>
        <end position="86"/>
    </location>
</feature>
<evidence type="ECO:0000256" key="2">
    <source>
        <dbReference type="ARBA" id="ARBA00023128"/>
    </source>
</evidence>
<keyword evidence="2" id="KW-0496">Mitochondrion</keyword>
<comment type="subcellular location">
    <subcellularLocation>
        <location evidence="1">Mitochondrion</location>
    </subcellularLocation>
</comment>
<dbReference type="Pfam" id="PF08692">
    <property type="entry name" value="Pet20"/>
    <property type="match status" value="2"/>
</dbReference>
<protein>
    <recommendedName>
        <fullName evidence="6">Protein PET20, mitochondrial</fullName>
    </recommendedName>
</protein>
<evidence type="ECO:0000313" key="4">
    <source>
        <dbReference type="EMBL" id="EDO18338.1"/>
    </source>
</evidence>
<dbReference type="AlphaFoldDB" id="A7TH57"/>
<dbReference type="eggNOG" id="ENOG502S1JN">
    <property type="taxonomic scope" value="Eukaryota"/>
</dbReference>
<dbReference type="OrthoDB" id="4056195at2759"/>
<feature type="compositionally biased region" description="Polar residues" evidence="3">
    <location>
        <begin position="66"/>
        <end position="78"/>
    </location>
</feature>
<accession>A7TH57</accession>
<dbReference type="HOGENOM" id="CLU_074423_0_0_1"/>
<dbReference type="RefSeq" id="XP_001646196.1">
    <property type="nucleotide sequence ID" value="XM_001646146.1"/>
</dbReference>
<gene>
    <name evidence="4" type="ORF">Kpol_1013p9</name>
</gene>